<organism evidence="2 3">
    <name type="scientific">Juglans regia</name>
    <name type="common">English walnut</name>
    <dbReference type="NCBI Taxonomy" id="51240"/>
    <lineage>
        <taxon>Eukaryota</taxon>
        <taxon>Viridiplantae</taxon>
        <taxon>Streptophyta</taxon>
        <taxon>Embryophyta</taxon>
        <taxon>Tracheophyta</taxon>
        <taxon>Spermatophyta</taxon>
        <taxon>Magnoliopsida</taxon>
        <taxon>eudicotyledons</taxon>
        <taxon>Gunneridae</taxon>
        <taxon>Pentapetalae</taxon>
        <taxon>rosids</taxon>
        <taxon>fabids</taxon>
        <taxon>Fagales</taxon>
        <taxon>Juglandaceae</taxon>
        <taxon>Juglans</taxon>
    </lineage>
</organism>
<dbReference type="AlphaFoldDB" id="A0A833XHR8"/>
<proteinExistence type="predicted"/>
<reference evidence="2" key="2">
    <citation type="submission" date="2020-03" db="EMBL/GenBank/DDBJ databases">
        <title>Walnut 2.0.</title>
        <authorList>
            <person name="Marrano A."/>
            <person name="Britton M."/>
            <person name="Zimin A.V."/>
            <person name="Zaini P.A."/>
            <person name="Workman R."/>
            <person name="Puiu D."/>
            <person name="Bianco L."/>
            <person name="Allen B.J."/>
            <person name="Troggio M."/>
            <person name="Leslie C.A."/>
            <person name="Timp W."/>
            <person name="Dendekar A."/>
            <person name="Salzberg S.L."/>
            <person name="Neale D.B."/>
        </authorList>
    </citation>
    <scope>NUCLEOTIDE SEQUENCE</scope>
    <source>
        <tissue evidence="2">Leaves</tissue>
    </source>
</reference>
<reference evidence="2" key="1">
    <citation type="submission" date="2015-10" db="EMBL/GenBank/DDBJ databases">
        <authorList>
            <person name="Martinez-Garcia P.J."/>
            <person name="Crepeau M.W."/>
            <person name="Puiu D."/>
            <person name="Gonzalez-Ibeas D."/>
            <person name="Whalen J."/>
            <person name="Stevens K."/>
            <person name="Paul R."/>
            <person name="Butterfield T."/>
            <person name="Britton M."/>
            <person name="Reagan R."/>
            <person name="Chakraborty S."/>
            <person name="Walawage S.L."/>
            <person name="Vasquez-Gross H.A."/>
            <person name="Cardeno C."/>
            <person name="Famula R."/>
            <person name="Pratt K."/>
            <person name="Kuruganti S."/>
            <person name="Aradhya M.K."/>
            <person name="Leslie C.A."/>
            <person name="Dandekar A.M."/>
            <person name="Salzberg S.L."/>
            <person name="Wegrzyn J.L."/>
            <person name="Langley C.H."/>
            <person name="Neale D.B."/>
        </authorList>
    </citation>
    <scope>NUCLEOTIDE SEQUENCE</scope>
    <source>
        <tissue evidence="2">Leaves</tissue>
    </source>
</reference>
<evidence type="ECO:0000313" key="3">
    <source>
        <dbReference type="Proteomes" id="UP000619265"/>
    </source>
</evidence>
<feature type="compositionally biased region" description="Basic and acidic residues" evidence="1">
    <location>
        <begin position="61"/>
        <end position="90"/>
    </location>
</feature>
<evidence type="ECO:0000256" key="1">
    <source>
        <dbReference type="SAM" id="MobiDB-lite"/>
    </source>
</evidence>
<gene>
    <name evidence="2" type="ORF">F2P56_017228</name>
</gene>
<protein>
    <submittedName>
        <fullName evidence="2">Uncharacterized protein</fullName>
    </submittedName>
</protein>
<dbReference type="Gramene" id="Jr07_37600_p4">
    <property type="protein sequence ID" value="cds.Jr07_37600_p4"/>
    <property type="gene ID" value="Jr07_37600"/>
</dbReference>
<dbReference type="EMBL" id="LIHL02000007">
    <property type="protein sequence ID" value="KAF5467402.1"/>
    <property type="molecule type" value="Genomic_DNA"/>
</dbReference>
<accession>A0A833XHR8</accession>
<comment type="caution">
    <text evidence="2">The sequence shown here is derived from an EMBL/GenBank/DDBJ whole genome shotgun (WGS) entry which is preliminary data.</text>
</comment>
<name>A0A833XHR8_JUGRE</name>
<dbReference type="Proteomes" id="UP000619265">
    <property type="component" value="Unassembled WGS sequence"/>
</dbReference>
<sequence length="105" mass="11394">MAFVAHGSVKSEELLNAVRHMGRSQEVTNGQTSSGGMDKVDPGVVARDIDVAIGVCPQSTSERREVRESLRETQFEERDKGINGDRRAGEEATLLDVVDGEHGEV</sequence>
<feature type="region of interest" description="Disordered" evidence="1">
    <location>
        <begin position="60"/>
        <end position="92"/>
    </location>
</feature>
<evidence type="ECO:0000313" key="2">
    <source>
        <dbReference type="EMBL" id="KAF5467402.1"/>
    </source>
</evidence>